<dbReference type="PANTHER" id="PTHR12321:SF98">
    <property type="entry name" value="PHD FINGER PROTEIN ALFIN-LIKE 5"/>
    <property type="match status" value="1"/>
</dbReference>
<feature type="non-terminal residue" evidence="2">
    <location>
        <position position="109"/>
    </location>
</feature>
<dbReference type="GO" id="GO:0000976">
    <property type="term" value="F:transcription cis-regulatory region binding"/>
    <property type="evidence" value="ECO:0007669"/>
    <property type="project" value="TreeGrafter"/>
</dbReference>
<accession>A0A8S1J2U8</accession>
<dbReference type="Pfam" id="PF12165">
    <property type="entry name" value="Alfin"/>
    <property type="match status" value="1"/>
</dbReference>
<evidence type="ECO:0000259" key="1">
    <source>
        <dbReference type="Pfam" id="PF12165"/>
    </source>
</evidence>
<dbReference type="EMBL" id="CAJHUC010000725">
    <property type="protein sequence ID" value="CAD7697894.1"/>
    <property type="molecule type" value="Genomic_DNA"/>
</dbReference>
<dbReference type="GO" id="GO:0006355">
    <property type="term" value="P:regulation of DNA-templated transcription"/>
    <property type="evidence" value="ECO:0007669"/>
    <property type="project" value="InterPro"/>
</dbReference>
<dbReference type="GO" id="GO:0003712">
    <property type="term" value="F:transcription coregulator activity"/>
    <property type="evidence" value="ECO:0007669"/>
    <property type="project" value="TreeGrafter"/>
</dbReference>
<dbReference type="GO" id="GO:0042393">
    <property type="term" value="F:histone binding"/>
    <property type="evidence" value="ECO:0007669"/>
    <property type="project" value="InterPro"/>
</dbReference>
<organism evidence="2 3">
    <name type="scientific">Ostreobium quekettii</name>
    <dbReference type="NCBI Taxonomy" id="121088"/>
    <lineage>
        <taxon>Eukaryota</taxon>
        <taxon>Viridiplantae</taxon>
        <taxon>Chlorophyta</taxon>
        <taxon>core chlorophytes</taxon>
        <taxon>Ulvophyceae</taxon>
        <taxon>TCBD clade</taxon>
        <taxon>Bryopsidales</taxon>
        <taxon>Ostreobineae</taxon>
        <taxon>Ostreobiaceae</taxon>
        <taxon>Ostreobium</taxon>
    </lineage>
</organism>
<feature type="domain" description="Alfin N-terminal" evidence="1">
    <location>
        <begin position="4"/>
        <end position="107"/>
    </location>
</feature>
<comment type="caution">
    <text evidence="2">The sequence shown here is derived from an EMBL/GenBank/DDBJ whole genome shotgun (WGS) entry which is preliminary data.</text>
</comment>
<dbReference type="PANTHER" id="PTHR12321">
    <property type="entry name" value="CPG BINDING PROTEIN"/>
    <property type="match status" value="1"/>
</dbReference>
<dbReference type="OrthoDB" id="436852at2759"/>
<dbReference type="InterPro" id="IPR045104">
    <property type="entry name" value="Alfin"/>
</dbReference>
<sequence length="109" mass="12693">MRTMYDAFEDFKGRRLAVLRALTTDFDKFYQLCDPNHDNLCLYGYPNGKWKVCPPSEEVPTELPEPTLGINYARDGMQREDWLSLVSIYSDAWLMSLAFFTGSRLEKPQ</sequence>
<gene>
    <name evidence="2" type="ORF">OSTQU699_LOCUS3255</name>
</gene>
<reference evidence="2" key="1">
    <citation type="submission" date="2020-12" db="EMBL/GenBank/DDBJ databases">
        <authorList>
            <person name="Iha C."/>
        </authorList>
    </citation>
    <scope>NUCLEOTIDE SEQUENCE</scope>
</reference>
<name>A0A8S1J2U8_9CHLO</name>
<dbReference type="AlphaFoldDB" id="A0A8S1J2U8"/>
<evidence type="ECO:0000313" key="2">
    <source>
        <dbReference type="EMBL" id="CAD7697894.1"/>
    </source>
</evidence>
<proteinExistence type="predicted"/>
<protein>
    <recommendedName>
        <fullName evidence="1">Alfin N-terminal domain-containing protein</fullName>
    </recommendedName>
</protein>
<dbReference type="GO" id="GO:0005634">
    <property type="term" value="C:nucleus"/>
    <property type="evidence" value="ECO:0007669"/>
    <property type="project" value="TreeGrafter"/>
</dbReference>
<evidence type="ECO:0000313" key="3">
    <source>
        <dbReference type="Proteomes" id="UP000708148"/>
    </source>
</evidence>
<dbReference type="InterPro" id="IPR021998">
    <property type="entry name" value="Alfin_N"/>
</dbReference>
<dbReference type="Proteomes" id="UP000708148">
    <property type="component" value="Unassembled WGS sequence"/>
</dbReference>
<keyword evidence="3" id="KW-1185">Reference proteome</keyword>